<protein>
    <submittedName>
        <fullName evidence="1">Uncharacterized protein</fullName>
    </submittedName>
</protein>
<reference evidence="1 2" key="1">
    <citation type="submission" date="2018-11" db="EMBL/GenBank/DDBJ databases">
        <title>Whole genome sequence of Streptomyces chrestomyceticus NBRC 13444(T).</title>
        <authorList>
            <person name="Komaki H."/>
            <person name="Tamura T."/>
        </authorList>
    </citation>
    <scope>NUCLEOTIDE SEQUENCE [LARGE SCALE GENOMIC DNA]</scope>
    <source>
        <strain evidence="1 2">NBRC 13444</strain>
    </source>
</reference>
<evidence type="ECO:0000313" key="1">
    <source>
        <dbReference type="EMBL" id="GCD39161.1"/>
    </source>
</evidence>
<evidence type="ECO:0000313" key="2">
    <source>
        <dbReference type="Proteomes" id="UP000287830"/>
    </source>
</evidence>
<proteinExistence type="predicted"/>
<dbReference type="OrthoDB" id="4293440at2"/>
<organism evidence="1 2">
    <name type="scientific">Streptomyces chrestomyceticus JCM 4735</name>
    <dbReference type="NCBI Taxonomy" id="1306181"/>
    <lineage>
        <taxon>Bacteria</taxon>
        <taxon>Bacillati</taxon>
        <taxon>Actinomycetota</taxon>
        <taxon>Actinomycetes</taxon>
        <taxon>Kitasatosporales</taxon>
        <taxon>Streptomycetaceae</taxon>
        <taxon>Streptomyces</taxon>
    </lineage>
</organism>
<dbReference type="Proteomes" id="UP000287830">
    <property type="component" value="Unassembled WGS sequence"/>
</dbReference>
<dbReference type="RefSeq" id="WP_125048188.1">
    <property type="nucleotide sequence ID" value="NZ_BHZC01000001.1"/>
</dbReference>
<dbReference type="AlphaFoldDB" id="A0A7U9L166"/>
<sequence>MIARSSGTVKRDPATGRFVKTFILGYKTDRGQPVRTLPPRGIELMGAVLSRCAGRGAAWNIQVTDRGGAGVTFDFACCQG</sequence>
<dbReference type="EMBL" id="BHZC01000001">
    <property type="protein sequence ID" value="GCD39161.1"/>
    <property type="molecule type" value="Genomic_DNA"/>
</dbReference>
<name>A0A7U9L166_9ACTN</name>
<comment type="caution">
    <text evidence="1">The sequence shown here is derived from an EMBL/GenBank/DDBJ whole genome shotgun (WGS) entry which is preliminary data.</text>
</comment>
<gene>
    <name evidence="1" type="ORF">OEIGOIKO_06990</name>
</gene>
<dbReference type="GeneID" id="95625697"/>
<accession>A0A7U9L166</accession>